<dbReference type="InterPro" id="IPR000073">
    <property type="entry name" value="AB_hydrolase_1"/>
</dbReference>
<dbReference type="GO" id="GO:0016787">
    <property type="term" value="F:hydrolase activity"/>
    <property type="evidence" value="ECO:0007669"/>
    <property type="project" value="UniProtKB-KW"/>
</dbReference>
<evidence type="ECO:0000259" key="2">
    <source>
        <dbReference type="Pfam" id="PF12697"/>
    </source>
</evidence>
<name>A0A2W4Z933_9SPHN</name>
<dbReference type="InterPro" id="IPR029058">
    <property type="entry name" value="AB_hydrolase_fold"/>
</dbReference>
<dbReference type="InterPro" id="IPR051321">
    <property type="entry name" value="PHA/PHB_synthase"/>
</dbReference>
<gene>
    <name evidence="3" type="ORF">DI632_07960</name>
</gene>
<feature type="region of interest" description="Disordered" evidence="1">
    <location>
        <begin position="1"/>
        <end position="29"/>
    </location>
</feature>
<keyword evidence="3" id="KW-0378">Hydrolase</keyword>
<evidence type="ECO:0000313" key="3">
    <source>
        <dbReference type="EMBL" id="PZO77897.1"/>
    </source>
</evidence>
<dbReference type="AlphaFoldDB" id="A0A2W4Z933"/>
<feature type="domain" description="AB hydrolase-1" evidence="2">
    <location>
        <begin position="77"/>
        <end position="304"/>
    </location>
</feature>
<dbReference type="SUPFAM" id="SSF53474">
    <property type="entry name" value="alpha/beta-Hydrolases"/>
    <property type="match status" value="1"/>
</dbReference>
<comment type="caution">
    <text evidence="3">The sequence shown here is derived from an EMBL/GenBank/DDBJ whole genome shotgun (WGS) entry which is preliminary data.</text>
</comment>
<reference evidence="3 4" key="1">
    <citation type="submission" date="2017-08" db="EMBL/GenBank/DDBJ databases">
        <title>Infants hospitalized years apart are colonized by the same room-sourced microbial strains.</title>
        <authorList>
            <person name="Brooks B."/>
            <person name="Olm M.R."/>
            <person name="Firek B.A."/>
            <person name="Baker R."/>
            <person name="Thomas B.C."/>
            <person name="Morowitz M.J."/>
            <person name="Banfield J.F."/>
        </authorList>
    </citation>
    <scope>NUCLEOTIDE SEQUENCE [LARGE SCALE GENOMIC DNA]</scope>
    <source>
        <strain evidence="3">S2_018_000_R3_110</strain>
    </source>
</reference>
<dbReference type="PANTHER" id="PTHR36837:SF2">
    <property type="entry name" value="POLY(3-HYDROXYALKANOATE) POLYMERASE SUBUNIT PHAC"/>
    <property type="match status" value="1"/>
</dbReference>
<dbReference type="EMBL" id="QFNF01000016">
    <property type="protein sequence ID" value="PZO77897.1"/>
    <property type="molecule type" value="Genomic_DNA"/>
</dbReference>
<dbReference type="PANTHER" id="PTHR36837">
    <property type="entry name" value="POLY(3-HYDROXYALKANOATE) POLYMERASE SUBUNIT PHAC"/>
    <property type="match status" value="1"/>
</dbReference>
<evidence type="ECO:0000313" key="4">
    <source>
        <dbReference type="Proteomes" id="UP000248614"/>
    </source>
</evidence>
<accession>A0A2W4Z933</accession>
<proteinExistence type="predicted"/>
<organism evidence="3 4">
    <name type="scientific">Sphingomonas hengshuiensis</name>
    <dbReference type="NCBI Taxonomy" id="1609977"/>
    <lineage>
        <taxon>Bacteria</taxon>
        <taxon>Pseudomonadati</taxon>
        <taxon>Pseudomonadota</taxon>
        <taxon>Alphaproteobacteria</taxon>
        <taxon>Sphingomonadales</taxon>
        <taxon>Sphingomonadaceae</taxon>
        <taxon>Sphingomonas</taxon>
    </lineage>
</organism>
<protein>
    <submittedName>
        <fullName evidence="3">Alpha/beta hydrolase</fullName>
    </submittedName>
</protein>
<sequence>MLRSETAADPARRGKALRGLRRYQDAPRLPRTPAPAAVARIGRVMLRNYGGAGPPVVVIPSLINPPFVLDLAPDNSLLRWLAGQGMRVLMVDWGTPGPEDRMMDLGGHALVAARLLATLDQPPVVVGYCLGGTIALAAAGHAEVAGIALIATPWHFAGFGADGRAAIADTWHAAQSTAEHLGLVPMELLQSMFWQIDPARTVDKFVRFADLDPASSAAQAFIALEDWANGGAPIPYAAGREIFDDLFDADLPGSGRWRVGDRIMSAHHAVPMVEFVAASDRIVPAASAIGLPDQRIVGAGHVGMIVGSRGPGLLWEPLARWLSAVPHTR</sequence>
<dbReference type="Proteomes" id="UP000248614">
    <property type="component" value="Unassembled WGS sequence"/>
</dbReference>
<dbReference type="Gene3D" id="3.40.50.1820">
    <property type="entry name" value="alpha/beta hydrolase"/>
    <property type="match status" value="1"/>
</dbReference>
<evidence type="ECO:0000256" key="1">
    <source>
        <dbReference type="SAM" id="MobiDB-lite"/>
    </source>
</evidence>
<dbReference type="Pfam" id="PF12697">
    <property type="entry name" value="Abhydrolase_6"/>
    <property type="match status" value="1"/>
</dbReference>